<dbReference type="AlphaFoldDB" id="A0AA37QEA2"/>
<sequence length="143" mass="15604">MAIPATSLKRVKGSRLRRSTHAQAATAPGPPPEHEPAAAEDVAPVVRDDEHVVELCADQGAHERGREHVGDGRRVVPPTGELAVHHDLRNPEGRHHRQAKPGEGQGAERDEKGLMDDQTDGAGGSPRGTRRYTFYWRKVRPAP</sequence>
<organism evidence="2 3">
    <name type="scientific">Roseisolibacter agri</name>
    <dbReference type="NCBI Taxonomy" id="2014610"/>
    <lineage>
        <taxon>Bacteria</taxon>
        <taxon>Pseudomonadati</taxon>
        <taxon>Gemmatimonadota</taxon>
        <taxon>Gemmatimonadia</taxon>
        <taxon>Gemmatimonadales</taxon>
        <taxon>Gemmatimonadaceae</taxon>
        <taxon>Roseisolibacter</taxon>
    </lineage>
</organism>
<feature type="region of interest" description="Disordered" evidence="1">
    <location>
        <begin position="58"/>
        <end position="143"/>
    </location>
</feature>
<keyword evidence="3" id="KW-1185">Reference proteome</keyword>
<comment type="caution">
    <text evidence="2">The sequence shown here is derived from an EMBL/GenBank/DDBJ whole genome shotgun (WGS) entry which is preliminary data.</text>
</comment>
<feature type="compositionally biased region" description="Basic and acidic residues" evidence="1">
    <location>
        <begin position="106"/>
        <end position="115"/>
    </location>
</feature>
<evidence type="ECO:0000256" key="1">
    <source>
        <dbReference type="SAM" id="MobiDB-lite"/>
    </source>
</evidence>
<evidence type="ECO:0000313" key="2">
    <source>
        <dbReference type="EMBL" id="GLC28216.1"/>
    </source>
</evidence>
<accession>A0AA37QEA2</accession>
<dbReference type="Proteomes" id="UP001161325">
    <property type="component" value="Unassembled WGS sequence"/>
</dbReference>
<feature type="compositionally biased region" description="Basic and acidic residues" evidence="1">
    <location>
        <begin position="83"/>
        <end position="93"/>
    </location>
</feature>
<feature type="region of interest" description="Disordered" evidence="1">
    <location>
        <begin position="1"/>
        <end position="44"/>
    </location>
</feature>
<proteinExistence type="predicted"/>
<reference evidence="2" key="1">
    <citation type="submission" date="2022-08" db="EMBL/GenBank/DDBJ databases">
        <title>Draft genome sequencing of Roseisolibacter agri AW1220.</title>
        <authorList>
            <person name="Tobiishi Y."/>
            <person name="Tonouchi A."/>
        </authorList>
    </citation>
    <scope>NUCLEOTIDE SEQUENCE</scope>
    <source>
        <strain evidence="2">AW1220</strain>
    </source>
</reference>
<dbReference type="EMBL" id="BRXS01000008">
    <property type="protein sequence ID" value="GLC28216.1"/>
    <property type="molecule type" value="Genomic_DNA"/>
</dbReference>
<feature type="compositionally biased region" description="Basic and acidic residues" evidence="1">
    <location>
        <begin position="60"/>
        <end position="74"/>
    </location>
</feature>
<name>A0AA37QEA2_9BACT</name>
<protein>
    <submittedName>
        <fullName evidence="2">Uncharacterized protein</fullName>
    </submittedName>
</protein>
<gene>
    <name evidence="2" type="ORF">rosag_47290</name>
</gene>
<feature type="compositionally biased region" description="Basic residues" evidence="1">
    <location>
        <begin position="9"/>
        <end position="20"/>
    </location>
</feature>
<evidence type="ECO:0000313" key="3">
    <source>
        <dbReference type="Proteomes" id="UP001161325"/>
    </source>
</evidence>